<feature type="domain" description="Major facilitator superfamily (MFS) profile" evidence="7">
    <location>
        <begin position="14"/>
        <end position="380"/>
    </location>
</feature>
<dbReference type="PANTHER" id="PTHR42718:SF9">
    <property type="entry name" value="MAJOR FACILITATOR SUPERFAMILY MULTIDRUG TRANSPORTER MFSC"/>
    <property type="match status" value="1"/>
</dbReference>
<evidence type="ECO:0000256" key="5">
    <source>
        <dbReference type="ARBA" id="ARBA00023136"/>
    </source>
</evidence>
<evidence type="ECO:0000256" key="3">
    <source>
        <dbReference type="ARBA" id="ARBA00022692"/>
    </source>
</evidence>
<dbReference type="Gene3D" id="1.20.1250.20">
    <property type="entry name" value="MFS general substrate transporter like domains"/>
    <property type="match status" value="2"/>
</dbReference>
<feature type="transmembrane region" description="Helical" evidence="6">
    <location>
        <begin position="139"/>
        <end position="161"/>
    </location>
</feature>
<feature type="transmembrane region" description="Helical" evidence="6">
    <location>
        <begin position="83"/>
        <end position="103"/>
    </location>
</feature>
<dbReference type="eggNOG" id="COG2814">
    <property type="taxonomic scope" value="Bacteria"/>
</dbReference>
<name>A0A076EWS4_RHOOP</name>
<proteinExistence type="predicted"/>
<protein>
    <submittedName>
        <fullName evidence="8">MFS transporter</fullName>
    </submittedName>
</protein>
<feature type="transmembrane region" description="Helical" evidence="6">
    <location>
        <begin position="206"/>
        <end position="232"/>
    </location>
</feature>
<accession>A0A076EWS4</accession>
<dbReference type="RefSeq" id="WP_037229491.1">
    <property type="nucleotide sequence ID" value="NZ_CP008947.1"/>
</dbReference>
<dbReference type="AlphaFoldDB" id="A0A076EWS4"/>
<keyword evidence="5 6" id="KW-0472">Membrane</keyword>
<feature type="transmembrane region" description="Helical" evidence="6">
    <location>
        <begin position="244"/>
        <end position="261"/>
    </location>
</feature>
<keyword evidence="4 6" id="KW-1133">Transmembrane helix</keyword>
<evidence type="ECO:0000256" key="1">
    <source>
        <dbReference type="ARBA" id="ARBA00004651"/>
    </source>
</evidence>
<dbReference type="PROSITE" id="PS50850">
    <property type="entry name" value="MFS"/>
    <property type="match status" value="1"/>
</dbReference>
<evidence type="ECO:0000313" key="8">
    <source>
        <dbReference type="EMBL" id="AII10266.1"/>
    </source>
</evidence>
<dbReference type="GO" id="GO:0022857">
    <property type="term" value="F:transmembrane transporter activity"/>
    <property type="evidence" value="ECO:0007669"/>
    <property type="project" value="InterPro"/>
</dbReference>
<evidence type="ECO:0000259" key="7">
    <source>
        <dbReference type="PROSITE" id="PS50850"/>
    </source>
</evidence>
<feature type="transmembrane region" description="Helical" evidence="6">
    <location>
        <begin position="16"/>
        <end position="36"/>
    </location>
</feature>
<dbReference type="InterPro" id="IPR020846">
    <property type="entry name" value="MFS_dom"/>
</dbReference>
<evidence type="ECO:0000313" key="9">
    <source>
        <dbReference type="Proteomes" id="UP000028488"/>
    </source>
</evidence>
<evidence type="ECO:0000256" key="6">
    <source>
        <dbReference type="SAM" id="Phobius"/>
    </source>
</evidence>
<feature type="transmembrane region" description="Helical" evidence="6">
    <location>
        <begin position="273"/>
        <end position="295"/>
    </location>
</feature>
<dbReference type="PANTHER" id="PTHR42718">
    <property type="entry name" value="MAJOR FACILITATOR SUPERFAMILY MULTIDRUG TRANSPORTER MFSC"/>
    <property type="match status" value="1"/>
</dbReference>
<feature type="transmembrane region" description="Helical" evidence="6">
    <location>
        <begin position="355"/>
        <end position="376"/>
    </location>
</feature>
<gene>
    <name evidence="8" type="ORF">EP51_38685</name>
</gene>
<feature type="transmembrane region" description="Helical" evidence="6">
    <location>
        <begin position="167"/>
        <end position="185"/>
    </location>
</feature>
<keyword evidence="2" id="KW-0813">Transport</keyword>
<dbReference type="GO" id="GO:0005886">
    <property type="term" value="C:plasma membrane"/>
    <property type="evidence" value="ECO:0007669"/>
    <property type="project" value="UniProtKB-SubCell"/>
</dbReference>
<organism evidence="8 9">
    <name type="scientific">Rhodococcus opacus</name>
    <name type="common">Nocardia opaca</name>
    <dbReference type="NCBI Taxonomy" id="37919"/>
    <lineage>
        <taxon>Bacteria</taxon>
        <taxon>Bacillati</taxon>
        <taxon>Actinomycetota</taxon>
        <taxon>Actinomycetes</taxon>
        <taxon>Mycobacteriales</taxon>
        <taxon>Nocardiaceae</taxon>
        <taxon>Rhodococcus</taxon>
    </lineage>
</organism>
<reference evidence="8 9" key="1">
    <citation type="submission" date="2014-07" db="EMBL/GenBank/DDBJ databases">
        <title>Genome Sequence of Rhodococcus opacus Strain R7, a Biodegrader of Mono- and Polycyclic Aromatic Hydrocarbons.</title>
        <authorList>
            <person name="Di Gennaro P."/>
            <person name="Zampolli J."/>
            <person name="Presti I."/>
            <person name="Cappelletti M."/>
            <person name="D'Ursi P."/>
            <person name="Orro A."/>
            <person name="Mezzelani A."/>
            <person name="Milanesi L."/>
        </authorList>
    </citation>
    <scope>NUCLEOTIDE SEQUENCE [LARGE SCALE GENOMIC DNA]</scope>
    <source>
        <strain evidence="8 9">R7</strain>
    </source>
</reference>
<dbReference type="PRINTS" id="PR01035">
    <property type="entry name" value="TCRTETA"/>
</dbReference>
<dbReference type="Pfam" id="PF07690">
    <property type="entry name" value="MFS_1"/>
    <property type="match status" value="1"/>
</dbReference>
<feature type="transmembrane region" description="Helical" evidence="6">
    <location>
        <begin position="48"/>
        <end position="71"/>
    </location>
</feature>
<dbReference type="SUPFAM" id="SSF103473">
    <property type="entry name" value="MFS general substrate transporter"/>
    <property type="match status" value="1"/>
</dbReference>
<feature type="transmembrane region" description="Helical" evidence="6">
    <location>
        <begin position="301"/>
        <end position="321"/>
    </location>
</feature>
<dbReference type="InterPro" id="IPR036259">
    <property type="entry name" value="MFS_trans_sf"/>
</dbReference>
<sequence>MTKNSSESLRSSLQRTALYAGGFLGPFGGGVVASILPEIGDDLGVSASAAAGSLTAYLLPFALLMLVSGTLGARWGQMRTVRIAYGVYLLSSLACFAAPTLPLFLGARVLQGCSNSFTTPLLLAALAASTPKKHLGRALGIFGAFQAAGQSSAPLVGGLAAEVDWRLAFLVIALVAAVLGLVGVPDSPPAEPGAPRPRLRDALTPSVLRIGVVALLGWGALGGLSFLVAFRAEDVFGLSPTQRGLLLTGFGVAGILTARLVGGVIDKIGARSAVLIGALGGAILVAAAGTVSLLAVVAVAWFAAGIAGQFILVGVNAAVLGSPGPNRGGAVSVVQALRFMGNALAPITLTPVYSVSPAAGFLLPALLLAVLAPLLMPRDRAPA</sequence>
<comment type="subcellular location">
    <subcellularLocation>
        <location evidence="1">Cell membrane</location>
        <topology evidence="1">Multi-pass membrane protein</topology>
    </subcellularLocation>
</comment>
<evidence type="ECO:0000256" key="2">
    <source>
        <dbReference type="ARBA" id="ARBA00022448"/>
    </source>
</evidence>
<dbReference type="EMBL" id="CP008947">
    <property type="protein sequence ID" value="AII10266.1"/>
    <property type="molecule type" value="Genomic_DNA"/>
</dbReference>
<dbReference type="Proteomes" id="UP000028488">
    <property type="component" value="Chromosome"/>
</dbReference>
<dbReference type="InterPro" id="IPR001958">
    <property type="entry name" value="Tet-R_TetA/multi-R_MdtG-like"/>
</dbReference>
<evidence type="ECO:0000256" key="4">
    <source>
        <dbReference type="ARBA" id="ARBA00022989"/>
    </source>
</evidence>
<keyword evidence="3 6" id="KW-0812">Transmembrane</keyword>
<dbReference type="InterPro" id="IPR011701">
    <property type="entry name" value="MFS"/>
</dbReference>